<dbReference type="GO" id="GO:0008270">
    <property type="term" value="F:zinc ion binding"/>
    <property type="evidence" value="ECO:0007669"/>
    <property type="project" value="UniProtKB-KW"/>
</dbReference>
<organism evidence="6 7">
    <name type="scientific">Acyrthosiphon pisum</name>
    <name type="common">Pea aphid</name>
    <dbReference type="NCBI Taxonomy" id="7029"/>
    <lineage>
        <taxon>Eukaryota</taxon>
        <taxon>Metazoa</taxon>
        <taxon>Ecdysozoa</taxon>
        <taxon>Arthropoda</taxon>
        <taxon>Hexapoda</taxon>
        <taxon>Insecta</taxon>
        <taxon>Pterygota</taxon>
        <taxon>Neoptera</taxon>
        <taxon>Paraneoptera</taxon>
        <taxon>Hemiptera</taxon>
        <taxon>Sternorrhyncha</taxon>
        <taxon>Aphidomorpha</taxon>
        <taxon>Aphidoidea</taxon>
        <taxon>Aphididae</taxon>
        <taxon>Macrosiphini</taxon>
        <taxon>Acyrthosiphon</taxon>
    </lineage>
</organism>
<dbReference type="FunFam" id="2.20.25.420:FF:000002">
    <property type="entry name" value="Zinc finger protein ZPR1"/>
    <property type="match status" value="1"/>
</dbReference>
<accession>A0A8R1W337</accession>
<feature type="domain" description="Zinc finger ZPR1-type" evidence="5">
    <location>
        <begin position="250"/>
        <end position="411"/>
    </location>
</feature>
<keyword evidence="3" id="KW-0863">Zinc-finger</keyword>
<sequence>MANSKGAETNDVFQELDVDRLEVNVIESLCFSCGKNGTTRLLLTRIPYYKELVISSFDCPHCNYKNNQLDPAIEIKPQGVRMSLNIENKEDLDRYVITTDYTSIQVLDLDFEIPPMSQRSQVTTVEGILTKTVANLSEQKKVIDLTHPEIASKMEVVINGLIGIKNLTKPIPMMVFEDATGNIFVSNPVAPQADPRMKTEMFTRDSAQDEMIGLSAEQDTTNEQSIIKPLGTFNDSSVNNMNDEIVQFSDPCPNCQSICETNMKVTDIPYFKQVVIMATTCEECGYRTNEVKPGGGVEKQGLQITVKVSAPEDLNRDILKSETCCLRIPQLDFEAGALSLSGRFTTIEGLITSLYEQLKDTATAFYSGDSQSGGVLAKTEIFLEKLNNIKTCKMPVDIILIDPAGNSYVQSLTPPDLDPKLTIMRFDRTDEQNEELGLNDMKVDGYEKNV</sequence>
<reference evidence="6" key="2">
    <citation type="submission" date="2022-06" db="UniProtKB">
        <authorList>
            <consortium name="EnsemblMetazoa"/>
        </authorList>
    </citation>
    <scope>IDENTIFICATION</scope>
</reference>
<dbReference type="SMART" id="SM00709">
    <property type="entry name" value="Zpr1"/>
    <property type="match status" value="2"/>
</dbReference>
<evidence type="ECO:0000313" key="7">
    <source>
        <dbReference type="Proteomes" id="UP000007819"/>
    </source>
</evidence>
<feature type="domain" description="Zinc finger ZPR1-type" evidence="5">
    <location>
        <begin position="28"/>
        <end position="187"/>
    </location>
</feature>
<dbReference type="InterPro" id="IPR004457">
    <property type="entry name" value="Znf_ZPR1"/>
</dbReference>
<evidence type="ECO:0000256" key="3">
    <source>
        <dbReference type="ARBA" id="ARBA00022771"/>
    </source>
</evidence>
<dbReference type="Gene3D" id="2.20.25.420">
    <property type="entry name" value="ZPR1, zinc finger domain"/>
    <property type="match status" value="2"/>
</dbReference>
<keyword evidence="2" id="KW-0479">Metal-binding</keyword>
<proteinExistence type="inferred from homology"/>
<dbReference type="InterPro" id="IPR056180">
    <property type="entry name" value="ZPR1_jr_dom"/>
</dbReference>
<keyword evidence="7" id="KW-1185">Reference proteome</keyword>
<dbReference type="Pfam" id="PF03367">
    <property type="entry name" value="Zn_ribbon_ZPR1"/>
    <property type="match status" value="2"/>
</dbReference>
<dbReference type="GO" id="GO:0005634">
    <property type="term" value="C:nucleus"/>
    <property type="evidence" value="ECO:0007669"/>
    <property type="project" value="TreeGrafter"/>
</dbReference>
<dbReference type="FunFam" id="2.20.25.420:FF:000001">
    <property type="entry name" value="Zinc finger protein ZPR1"/>
    <property type="match status" value="1"/>
</dbReference>
<reference evidence="7" key="1">
    <citation type="submission" date="2010-06" db="EMBL/GenBank/DDBJ databases">
        <authorList>
            <person name="Jiang H."/>
            <person name="Abraham K."/>
            <person name="Ali S."/>
            <person name="Alsbrooks S.L."/>
            <person name="Anim B.N."/>
            <person name="Anosike U.S."/>
            <person name="Attaway T."/>
            <person name="Bandaranaike D.P."/>
            <person name="Battles P.K."/>
            <person name="Bell S.N."/>
            <person name="Bell A.V."/>
            <person name="Beltran B."/>
            <person name="Bickham C."/>
            <person name="Bustamante Y."/>
            <person name="Caleb T."/>
            <person name="Canada A."/>
            <person name="Cardenas V."/>
            <person name="Carter K."/>
            <person name="Chacko J."/>
            <person name="Chandrabose M.N."/>
            <person name="Chavez D."/>
            <person name="Chavez A."/>
            <person name="Chen L."/>
            <person name="Chu H.-S."/>
            <person name="Claassen K.J."/>
            <person name="Cockrell R."/>
            <person name="Collins M."/>
            <person name="Cooper J.A."/>
            <person name="Cree A."/>
            <person name="Curry S.M."/>
            <person name="Da Y."/>
            <person name="Dao M.D."/>
            <person name="Das B."/>
            <person name="Davila M.-L."/>
            <person name="Davy-Carroll L."/>
            <person name="Denson S."/>
            <person name="Dinh H."/>
            <person name="Ebong V.E."/>
            <person name="Edwards J.R."/>
            <person name="Egan A."/>
            <person name="El-Daye J."/>
            <person name="Escobedo L."/>
            <person name="Fernandez S."/>
            <person name="Fernando P.R."/>
            <person name="Flagg N."/>
            <person name="Forbes L.D."/>
            <person name="Fowler R.G."/>
            <person name="Fu Q."/>
            <person name="Gabisi R.A."/>
            <person name="Ganer J."/>
            <person name="Garbino Pronczuk A."/>
            <person name="Garcia R.M."/>
            <person name="Garner T."/>
            <person name="Garrett T.E."/>
            <person name="Gonzalez D.A."/>
            <person name="Hamid H."/>
            <person name="Hawkins E.S."/>
            <person name="Hirani K."/>
            <person name="Hogues M.E."/>
            <person name="Hollins B."/>
            <person name="Hsiao C.-H."/>
            <person name="Jabil R."/>
            <person name="James M.L."/>
            <person name="Jhangiani S.N."/>
            <person name="Johnson B."/>
            <person name="Johnson Q."/>
            <person name="Joshi V."/>
            <person name="Kalu J.B."/>
            <person name="Kam C."/>
            <person name="Kashfia A."/>
            <person name="Keebler J."/>
            <person name="Kisamo H."/>
            <person name="Kovar C.L."/>
            <person name="Lago L.A."/>
            <person name="Lai C.-Y."/>
            <person name="Laidlaw J."/>
            <person name="Lara F."/>
            <person name="Le T.-K."/>
            <person name="Lee S.L."/>
            <person name="Legall F.H."/>
            <person name="Lemon S.J."/>
            <person name="Lewis L.R."/>
            <person name="Li B."/>
            <person name="Liu Y."/>
            <person name="Liu Y.-S."/>
            <person name="Lopez J."/>
            <person name="Lozado R.J."/>
            <person name="Lu J."/>
            <person name="Madu R.C."/>
            <person name="Maheshwari M."/>
            <person name="Maheshwari R."/>
            <person name="Malloy K."/>
            <person name="Martinez E."/>
            <person name="Mathew T."/>
            <person name="Mercado I.C."/>
            <person name="Mercado C."/>
            <person name="Meyer B."/>
            <person name="Montgomery K."/>
            <person name="Morgan M.B."/>
            <person name="Munidasa M."/>
            <person name="Nazareth L.V."/>
            <person name="Nelson J."/>
            <person name="Ng B.M."/>
            <person name="Nguyen N.B."/>
            <person name="Nguyen P.Q."/>
            <person name="Nguyen T."/>
            <person name="Obregon M."/>
            <person name="Okwuonu G.O."/>
            <person name="Onwere C.G."/>
            <person name="Orozco G."/>
            <person name="Parra A."/>
            <person name="Patel S."/>
            <person name="Patil S."/>
            <person name="Perez A."/>
            <person name="Perez Y."/>
            <person name="Pham C."/>
            <person name="Primus E.L."/>
            <person name="Pu L.-L."/>
            <person name="Puazo M."/>
            <person name="Qin X."/>
            <person name="Quiroz J.B."/>
            <person name="Reese J."/>
            <person name="Richards S."/>
            <person name="Rives C.M."/>
            <person name="Robberts R."/>
            <person name="Ruiz S.J."/>
            <person name="Ruiz M.J."/>
            <person name="Santibanez J."/>
            <person name="Schneider B.W."/>
            <person name="Sisson I."/>
            <person name="Smith M."/>
            <person name="Sodergren E."/>
            <person name="Song X.-Z."/>
            <person name="Song B.B."/>
            <person name="Summersgill H."/>
            <person name="Thelus R."/>
            <person name="Thornton R.D."/>
            <person name="Trejos Z.Y."/>
            <person name="Usmani K."/>
            <person name="Vattathil S."/>
            <person name="Villasana D."/>
            <person name="Walker D.L."/>
            <person name="Wang S."/>
            <person name="Wang K."/>
            <person name="White C.S."/>
            <person name="Williams A.C."/>
            <person name="Williamson J."/>
            <person name="Wilson K."/>
            <person name="Woghiren I.O."/>
            <person name="Woodworth J.R."/>
            <person name="Worley K.C."/>
            <person name="Wright R.A."/>
            <person name="Wu W."/>
            <person name="Young L."/>
            <person name="Zhang L."/>
            <person name="Zhang J."/>
            <person name="Zhu Y."/>
            <person name="Muzny D.M."/>
            <person name="Weinstock G."/>
            <person name="Gibbs R.A."/>
        </authorList>
    </citation>
    <scope>NUCLEOTIDE SEQUENCE [LARGE SCALE GENOMIC DNA]</scope>
    <source>
        <strain evidence="7">LSR1</strain>
    </source>
</reference>
<dbReference type="OMA" id="FREVVIM"/>
<dbReference type="InterPro" id="IPR042451">
    <property type="entry name" value="ZPR1_A/B_dom"/>
</dbReference>
<dbReference type="PANTHER" id="PTHR10876">
    <property type="entry name" value="ZINC FINGER PROTEIN ZPR1"/>
    <property type="match status" value="1"/>
</dbReference>
<protein>
    <recommendedName>
        <fullName evidence="5">Zinc finger ZPR1-type domain-containing protein</fullName>
    </recommendedName>
</protein>
<dbReference type="CTD" id="8882"/>
<dbReference type="InterPro" id="IPR040141">
    <property type="entry name" value="ZPR1"/>
</dbReference>
<dbReference type="Proteomes" id="UP000007819">
    <property type="component" value="Chromosome X"/>
</dbReference>
<dbReference type="RefSeq" id="XP_001946199.1">
    <property type="nucleotide sequence ID" value="XM_001946164.4"/>
</dbReference>
<evidence type="ECO:0000313" key="6">
    <source>
        <dbReference type="EnsemblMetazoa" id="XP_001946199.1"/>
    </source>
</evidence>
<dbReference type="GeneID" id="100167898"/>
<dbReference type="EnsemblMetazoa" id="XM_001946164.5">
    <property type="protein sequence ID" value="XP_001946199.1"/>
    <property type="gene ID" value="LOC100167898"/>
</dbReference>
<dbReference type="Gene3D" id="2.60.120.1040">
    <property type="entry name" value="ZPR1, A/B domain"/>
    <property type="match status" value="2"/>
</dbReference>
<evidence type="ECO:0000256" key="1">
    <source>
        <dbReference type="ARBA" id="ARBA00008354"/>
    </source>
</evidence>
<name>A0A8R1W337_ACYPI</name>
<evidence type="ECO:0000256" key="2">
    <source>
        <dbReference type="ARBA" id="ARBA00022723"/>
    </source>
</evidence>
<comment type="similarity">
    <text evidence="1">Belongs to the ZPR1 family.</text>
</comment>
<evidence type="ECO:0000259" key="5">
    <source>
        <dbReference type="SMART" id="SM00709"/>
    </source>
</evidence>
<dbReference type="FunFam" id="2.60.120.1040:FF:000006">
    <property type="entry name" value="Zinc finger protein zpr1"/>
    <property type="match status" value="1"/>
</dbReference>
<keyword evidence="4" id="KW-0862">Zinc</keyword>
<dbReference type="KEGG" id="api:100167898"/>
<dbReference type="Pfam" id="PF22794">
    <property type="entry name" value="jr-ZPR1"/>
    <property type="match status" value="2"/>
</dbReference>
<dbReference type="NCBIfam" id="TIGR00310">
    <property type="entry name" value="ZPR1_znf"/>
    <property type="match status" value="1"/>
</dbReference>
<evidence type="ECO:0000256" key="4">
    <source>
        <dbReference type="ARBA" id="ARBA00022833"/>
    </source>
</evidence>
<dbReference type="AlphaFoldDB" id="A0A8R1W337"/>
<dbReference type="OrthoDB" id="308464at2759"/>
<dbReference type="PANTHER" id="PTHR10876:SF0">
    <property type="entry name" value="ZINC FINGER PROTEIN ZPR1"/>
    <property type="match status" value="1"/>
</dbReference>
<dbReference type="InterPro" id="IPR042452">
    <property type="entry name" value="ZPR1_Znf1/2"/>
</dbReference>